<name>A0ABT1M8G7_9MYCO</name>
<accession>A0ABT1M8G7</accession>
<evidence type="ECO:0000313" key="2">
    <source>
        <dbReference type="EMBL" id="MCP9275165.1"/>
    </source>
</evidence>
<feature type="region of interest" description="Disordered" evidence="1">
    <location>
        <begin position="1"/>
        <end position="58"/>
    </location>
</feature>
<organism evidence="2 3">
    <name type="scientific">Mycolicibacterium arenosum</name>
    <dbReference type="NCBI Taxonomy" id="2952157"/>
    <lineage>
        <taxon>Bacteria</taxon>
        <taxon>Bacillati</taxon>
        <taxon>Actinomycetota</taxon>
        <taxon>Actinomycetes</taxon>
        <taxon>Mycobacteriales</taxon>
        <taxon>Mycobacteriaceae</taxon>
        <taxon>Mycolicibacterium</taxon>
    </lineage>
</organism>
<keyword evidence="3" id="KW-1185">Reference proteome</keyword>
<dbReference type="RefSeq" id="WP_255062923.1">
    <property type="nucleotide sequence ID" value="NZ_JANDBD010000010.1"/>
</dbReference>
<gene>
    <name evidence="2" type="ORF">NM203_23515</name>
</gene>
<reference evidence="2 3" key="1">
    <citation type="submission" date="2022-06" db="EMBL/GenBank/DDBJ databases">
        <title>Mycolicibacterium sp. CAU 1645 isolated from seawater.</title>
        <authorList>
            <person name="Kim W."/>
        </authorList>
    </citation>
    <scope>NUCLEOTIDE SEQUENCE [LARGE SCALE GENOMIC DNA]</scope>
    <source>
        <strain evidence="2 3">CAU 1645</strain>
    </source>
</reference>
<comment type="caution">
    <text evidence="2">The sequence shown here is derived from an EMBL/GenBank/DDBJ whole genome shotgun (WGS) entry which is preliminary data.</text>
</comment>
<evidence type="ECO:0000313" key="3">
    <source>
        <dbReference type="Proteomes" id="UP001651690"/>
    </source>
</evidence>
<protein>
    <submittedName>
        <fullName evidence="2">Uncharacterized protein</fullName>
    </submittedName>
</protein>
<feature type="compositionally biased region" description="Basic and acidic residues" evidence="1">
    <location>
        <begin position="39"/>
        <end position="50"/>
    </location>
</feature>
<dbReference type="EMBL" id="JANDBD010000010">
    <property type="protein sequence ID" value="MCP9275165.1"/>
    <property type="molecule type" value="Genomic_DNA"/>
</dbReference>
<sequence>MEAAHAELPDQQGEANKRLTRTQHLAPHTTLQGEVLPSEWEHTAAAHRDGLIGTNTSR</sequence>
<evidence type="ECO:0000256" key="1">
    <source>
        <dbReference type="SAM" id="MobiDB-lite"/>
    </source>
</evidence>
<dbReference type="Proteomes" id="UP001651690">
    <property type="component" value="Unassembled WGS sequence"/>
</dbReference>
<proteinExistence type="predicted"/>